<dbReference type="InterPro" id="IPR003033">
    <property type="entry name" value="SCP2_sterol-bd_dom"/>
</dbReference>
<dbReference type="SUPFAM" id="SSF55718">
    <property type="entry name" value="SCP-like"/>
    <property type="match status" value="1"/>
</dbReference>
<feature type="compositionally biased region" description="Basic and acidic residues" evidence="1">
    <location>
        <begin position="1"/>
        <end position="20"/>
    </location>
</feature>
<dbReference type="Pfam" id="PF02036">
    <property type="entry name" value="SCP2"/>
    <property type="match status" value="1"/>
</dbReference>
<evidence type="ECO:0000256" key="1">
    <source>
        <dbReference type="SAM" id="MobiDB-lite"/>
    </source>
</evidence>
<keyword evidence="4" id="KW-1185">Reference proteome</keyword>
<dbReference type="InterPro" id="IPR036527">
    <property type="entry name" value="SCP2_sterol-bd_dom_sf"/>
</dbReference>
<dbReference type="EMBL" id="LT607754">
    <property type="protein sequence ID" value="SCG76746.1"/>
    <property type="molecule type" value="Genomic_DNA"/>
</dbReference>
<dbReference type="RefSeq" id="WP_089015323.1">
    <property type="nucleotide sequence ID" value="NZ_LT607754.1"/>
</dbReference>
<dbReference type="AlphaFoldDB" id="A0A1C5K396"/>
<evidence type="ECO:0000313" key="3">
    <source>
        <dbReference type="EMBL" id="SCG76746.1"/>
    </source>
</evidence>
<sequence length="125" mass="13703">MGAAAEEHLERRVAGRHPELPETTAGTLRLDLHDGGQTEHWYVIIDHQNVEVVRSADEAELIVRADRGVFDRLVAGQLHLAAALLRNDLTVQGNLRLFMTLRRLFPGPPGARQPREAACGRGAAA</sequence>
<dbReference type="Proteomes" id="UP000198221">
    <property type="component" value="Chromosome I"/>
</dbReference>
<proteinExistence type="predicted"/>
<dbReference type="Gene3D" id="3.30.1050.10">
    <property type="entry name" value="SCP2 sterol-binding domain"/>
    <property type="match status" value="1"/>
</dbReference>
<feature type="region of interest" description="Disordered" evidence="1">
    <location>
        <begin position="1"/>
        <end position="25"/>
    </location>
</feature>
<evidence type="ECO:0000259" key="2">
    <source>
        <dbReference type="Pfam" id="PF02036"/>
    </source>
</evidence>
<organism evidence="3 4">
    <name type="scientific">Micromonospora inositola</name>
    <dbReference type="NCBI Taxonomy" id="47865"/>
    <lineage>
        <taxon>Bacteria</taxon>
        <taxon>Bacillati</taxon>
        <taxon>Actinomycetota</taxon>
        <taxon>Actinomycetes</taxon>
        <taxon>Micromonosporales</taxon>
        <taxon>Micromonosporaceae</taxon>
        <taxon>Micromonospora</taxon>
    </lineage>
</organism>
<gene>
    <name evidence="3" type="ORF">GA0070613_6074</name>
</gene>
<protein>
    <submittedName>
        <fullName evidence="3">SCP-2 sterol transfer family protein</fullName>
    </submittedName>
</protein>
<feature type="domain" description="SCP2" evidence="2">
    <location>
        <begin position="17"/>
        <end position="105"/>
    </location>
</feature>
<evidence type="ECO:0000313" key="4">
    <source>
        <dbReference type="Proteomes" id="UP000198221"/>
    </source>
</evidence>
<accession>A0A1C5K396</accession>
<dbReference type="OrthoDB" id="3382099at2"/>
<name>A0A1C5K396_9ACTN</name>
<reference evidence="4" key="1">
    <citation type="submission" date="2016-06" db="EMBL/GenBank/DDBJ databases">
        <authorList>
            <person name="Varghese N."/>
            <person name="Submissions Spin"/>
        </authorList>
    </citation>
    <scope>NUCLEOTIDE SEQUENCE [LARGE SCALE GENOMIC DNA]</scope>
    <source>
        <strain evidence="4">DSM 43819</strain>
    </source>
</reference>